<dbReference type="HOGENOM" id="CLU_415596_0_0_1"/>
<dbReference type="SUPFAM" id="SSF51905">
    <property type="entry name" value="FAD/NAD(P)-binding domain"/>
    <property type="match status" value="1"/>
</dbReference>
<dbReference type="InterPro" id="IPR006076">
    <property type="entry name" value="FAD-dep_OxRdtase"/>
</dbReference>
<accession>A0A081CDL4</accession>
<sequence length="660" mass="71851">MSGQEYVDVSTIGIDDAPVMPSPLPVSSDSATVSYWMATTPKHHLPASLEAPPAKSDVVIIGSGITGVSCAYHLINSLSESNRPISSITIVEARQFCTGATGRNGGHLTTASALSYDDIAANPAHLLGEDLGSLGDDVVRRKTGDAVRDILNFETATADAIRGIIADEKAEEQVGFTDDANWHVCVEQAEIDAYEAALCHAAEHADLKGYVDRVRRVPKDEVDRRMHNPAHIKAVYEIPGATLHPRNLVALIYARALRRATHHGVTLNLITECPVTSIRAASSTLVLATPKGEITASYVVHATNGYASHLLPQLANPARGGITPTRAQVVAVPPKAKAHLWGMALSSSEGFNYGHQRPRSEHEPPSADGPLYIMGGGRQVATGREWGIADDSSLSKEVSTFLHPFLANIFPGSYGTDVHSEWTGIMGYTKSKDPLVGPVPGCKQGARHGLRHKADQSRFTSSTIRLVNSPAMLRLSVSLLVLLLCTLVRSFTHAPRHLSRRAPSTACYSPPPPPTPDPKSFEDLCGEKSDLKHPCFVHWAGSLDYVNIVPFLEPVDVLSEIVVKNDALTEFTIRNASDAFMITYRDAGRVSFIYSNFANGCYNVTLVQGDSENWRIWFADDTGNDRDVDTLNQRLTGKRVCDKWGHIHVKDDSHWYNQKR</sequence>
<dbReference type="EMBL" id="DF830073">
    <property type="protein sequence ID" value="GAK64760.1"/>
    <property type="molecule type" value="Genomic_DNA"/>
</dbReference>
<dbReference type="RefSeq" id="XP_014657103.1">
    <property type="nucleotide sequence ID" value="XM_014801617.1"/>
</dbReference>
<evidence type="ECO:0000313" key="3">
    <source>
        <dbReference type="Proteomes" id="UP000053758"/>
    </source>
</evidence>
<dbReference type="AlphaFoldDB" id="A0A081CDL4"/>
<evidence type="ECO:0000313" key="2">
    <source>
        <dbReference type="EMBL" id="GAK64760.1"/>
    </source>
</evidence>
<evidence type="ECO:0000259" key="1">
    <source>
        <dbReference type="Pfam" id="PF01266"/>
    </source>
</evidence>
<gene>
    <name evidence="2" type="ORF">PAN0_006d2975</name>
</gene>
<dbReference type="InterPro" id="IPR036188">
    <property type="entry name" value="FAD/NAD-bd_sf"/>
</dbReference>
<reference evidence="2" key="1">
    <citation type="submission" date="2014-07" db="EMBL/GenBank/DDBJ databases">
        <title>Draft genome sequence of the yeast Pseudozyma antarctica JCM 10317 known as a producer of lipase B which used in a wide range of industrial applications.</title>
        <authorList>
            <person name="Morita T."/>
            <person name="Saika A."/>
            <person name="Koike H."/>
        </authorList>
    </citation>
    <scope>NUCLEOTIDE SEQUENCE</scope>
    <source>
        <strain evidence="2">JCM 10317</strain>
    </source>
</reference>
<dbReference type="PANTHER" id="PTHR13847">
    <property type="entry name" value="SARCOSINE DEHYDROGENASE-RELATED"/>
    <property type="match status" value="1"/>
</dbReference>
<protein>
    <submittedName>
        <fullName evidence="2">DAO-domain-containing protein</fullName>
    </submittedName>
</protein>
<dbReference type="Gene3D" id="3.50.50.60">
    <property type="entry name" value="FAD/NAD(P)-binding domain"/>
    <property type="match status" value="1"/>
</dbReference>
<organism evidence="2">
    <name type="scientific">Pseudozyma antarctica</name>
    <name type="common">Yeast</name>
    <name type="synonym">Candida antarctica</name>
    <dbReference type="NCBI Taxonomy" id="84753"/>
    <lineage>
        <taxon>Eukaryota</taxon>
        <taxon>Fungi</taxon>
        <taxon>Dikarya</taxon>
        <taxon>Basidiomycota</taxon>
        <taxon>Ustilaginomycotina</taxon>
        <taxon>Ustilaginomycetes</taxon>
        <taxon>Ustilaginales</taxon>
        <taxon>Ustilaginaceae</taxon>
        <taxon>Moesziomyces</taxon>
    </lineage>
</organism>
<dbReference type="GO" id="GO:0005737">
    <property type="term" value="C:cytoplasm"/>
    <property type="evidence" value="ECO:0007669"/>
    <property type="project" value="TreeGrafter"/>
</dbReference>
<name>A0A081CDL4_PSEA2</name>
<dbReference type="Proteomes" id="UP000053758">
    <property type="component" value="Unassembled WGS sequence"/>
</dbReference>
<dbReference type="Pfam" id="PF01266">
    <property type="entry name" value="DAO"/>
    <property type="match status" value="1"/>
</dbReference>
<dbReference type="PANTHER" id="PTHR13847:SF260">
    <property type="entry name" value="FAD DEPENDENT OXIDOREDUCTASE DOMAIN-CONTAINING PROTEIN"/>
    <property type="match status" value="1"/>
</dbReference>
<dbReference type="GeneID" id="26303849"/>
<proteinExistence type="predicted"/>
<keyword evidence="3" id="KW-1185">Reference proteome</keyword>
<dbReference type="Gene3D" id="3.30.9.10">
    <property type="entry name" value="D-Amino Acid Oxidase, subunit A, domain 2"/>
    <property type="match status" value="1"/>
</dbReference>
<feature type="domain" description="FAD dependent oxidoreductase" evidence="1">
    <location>
        <begin position="57"/>
        <end position="440"/>
    </location>
</feature>